<evidence type="ECO:0000256" key="12">
    <source>
        <dbReference type="ARBA" id="ARBA00022989"/>
    </source>
</evidence>
<dbReference type="InterPro" id="IPR003594">
    <property type="entry name" value="HATPase_dom"/>
</dbReference>
<keyword evidence="19" id="KW-1185">Reference proteome</keyword>
<dbReference type="SMART" id="SM00304">
    <property type="entry name" value="HAMP"/>
    <property type="match status" value="1"/>
</dbReference>
<organism evidence="18 19">
    <name type="scientific">Paragemmobacter amnigenus</name>
    <dbReference type="NCBI Taxonomy" id="2852097"/>
    <lineage>
        <taxon>Bacteria</taxon>
        <taxon>Pseudomonadati</taxon>
        <taxon>Pseudomonadota</taxon>
        <taxon>Alphaproteobacteria</taxon>
        <taxon>Rhodobacterales</taxon>
        <taxon>Paracoccaceae</taxon>
        <taxon>Paragemmobacter</taxon>
    </lineage>
</organism>
<sequence>MARKSFLPRGLYGRAALILIVPVVTIQLVVSVTFIQRHFERVTEQLTGGVAVELALLLEQVERAPDAAAARVALGRLAGPLKLDTALPAASAAPVADRTEWSDLSGRVVIRTLRAALPALAPVDLVEGDGKVRLHHPTRWGALAVEVPRTRMSATNPHQLLVLMIVTSILMTVIAYLFLSNQLRPIARLADAAEAFGKGQVIPYSPRGAIEVRAAGHAFLDMRDRIERQIEQRTLMLSGVSHDLRTPLTRLRLGLSLLPEDEETEALLGDVAEMERLVDEFLAFARGDATEAVQPVDPAALARRVVENAERIGREVRFVQEGAVQSVPLRPQAVARALENLVGNALRHGTRAQVTLAYGTNWLRFTVEDDGPGIPAARRAEAMAPFGRLDSARDPNRGGGVGLGLSIAADIARSHGGELRLGKSEALGGLKAELLLAR</sequence>
<dbReference type="PANTHER" id="PTHR44936:SF5">
    <property type="entry name" value="SENSOR HISTIDINE KINASE ENVZ"/>
    <property type="match status" value="1"/>
</dbReference>
<keyword evidence="10" id="KW-0418">Kinase</keyword>
<name>A0ABS6J7J2_9RHOB</name>
<dbReference type="InterPro" id="IPR036890">
    <property type="entry name" value="HATPase_C_sf"/>
</dbReference>
<dbReference type="Gene3D" id="1.10.287.130">
    <property type="match status" value="1"/>
</dbReference>
<dbReference type="CDD" id="cd00075">
    <property type="entry name" value="HATPase"/>
    <property type="match status" value="1"/>
</dbReference>
<keyword evidence="6" id="KW-0597">Phosphoprotein</keyword>
<feature type="transmembrane region" description="Helical" evidence="15">
    <location>
        <begin position="12"/>
        <end position="35"/>
    </location>
</feature>
<dbReference type="InterPro" id="IPR003661">
    <property type="entry name" value="HisK_dim/P_dom"/>
</dbReference>
<dbReference type="PROSITE" id="PS50109">
    <property type="entry name" value="HIS_KIN"/>
    <property type="match status" value="1"/>
</dbReference>
<evidence type="ECO:0000256" key="4">
    <source>
        <dbReference type="ARBA" id="ARBA00022475"/>
    </source>
</evidence>
<evidence type="ECO:0000313" key="18">
    <source>
        <dbReference type="EMBL" id="MBU9699520.1"/>
    </source>
</evidence>
<dbReference type="InterPro" id="IPR050980">
    <property type="entry name" value="2C_sensor_his_kinase"/>
</dbReference>
<evidence type="ECO:0000256" key="14">
    <source>
        <dbReference type="ARBA" id="ARBA00023136"/>
    </source>
</evidence>
<dbReference type="InterPro" id="IPR036097">
    <property type="entry name" value="HisK_dim/P_sf"/>
</dbReference>
<dbReference type="SUPFAM" id="SSF55874">
    <property type="entry name" value="ATPase domain of HSP90 chaperone/DNA topoisomerase II/histidine kinase"/>
    <property type="match status" value="1"/>
</dbReference>
<evidence type="ECO:0000259" key="16">
    <source>
        <dbReference type="PROSITE" id="PS50109"/>
    </source>
</evidence>
<evidence type="ECO:0000256" key="15">
    <source>
        <dbReference type="SAM" id="Phobius"/>
    </source>
</evidence>
<evidence type="ECO:0000256" key="2">
    <source>
        <dbReference type="ARBA" id="ARBA00004429"/>
    </source>
</evidence>
<evidence type="ECO:0000256" key="11">
    <source>
        <dbReference type="ARBA" id="ARBA00022840"/>
    </source>
</evidence>
<dbReference type="RefSeq" id="WP_161763626.1">
    <property type="nucleotide sequence ID" value="NZ_JAAATX020000012.1"/>
</dbReference>
<keyword evidence="9" id="KW-0547">Nucleotide-binding</keyword>
<keyword evidence="7" id="KW-0808">Transferase</keyword>
<dbReference type="Pfam" id="PF00512">
    <property type="entry name" value="HisKA"/>
    <property type="match status" value="1"/>
</dbReference>
<dbReference type="InterPro" id="IPR005467">
    <property type="entry name" value="His_kinase_dom"/>
</dbReference>
<keyword evidence="13" id="KW-0902">Two-component regulatory system</keyword>
<feature type="domain" description="HAMP" evidence="17">
    <location>
        <begin position="180"/>
        <end position="231"/>
    </location>
</feature>
<accession>A0ABS6J7J2</accession>
<comment type="subcellular location">
    <subcellularLocation>
        <location evidence="2">Cell inner membrane</location>
        <topology evidence="2">Multi-pass membrane protein</topology>
    </subcellularLocation>
</comment>
<comment type="catalytic activity">
    <reaction evidence="1">
        <text>ATP + protein L-histidine = ADP + protein N-phospho-L-histidine.</text>
        <dbReference type="EC" id="2.7.13.3"/>
    </reaction>
</comment>
<dbReference type="SMART" id="SM00387">
    <property type="entry name" value="HATPase_c"/>
    <property type="match status" value="1"/>
</dbReference>
<dbReference type="PRINTS" id="PR00344">
    <property type="entry name" value="BCTRLSENSOR"/>
</dbReference>
<evidence type="ECO:0000256" key="3">
    <source>
        <dbReference type="ARBA" id="ARBA00012438"/>
    </source>
</evidence>
<keyword evidence="14 15" id="KW-0472">Membrane</keyword>
<dbReference type="PANTHER" id="PTHR44936">
    <property type="entry name" value="SENSOR PROTEIN CREC"/>
    <property type="match status" value="1"/>
</dbReference>
<evidence type="ECO:0000256" key="7">
    <source>
        <dbReference type="ARBA" id="ARBA00022679"/>
    </source>
</evidence>
<dbReference type="PROSITE" id="PS50885">
    <property type="entry name" value="HAMP"/>
    <property type="match status" value="1"/>
</dbReference>
<dbReference type="SUPFAM" id="SSF47384">
    <property type="entry name" value="Homodimeric domain of signal transducing histidine kinase"/>
    <property type="match status" value="1"/>
</dbReference>
<evidence type="ECO:0000256" key="1">
    <source>
        <dbReference type="ARBA" id="ARBA00000085"/>
    </source>
</evidence>
<gene>
    <name evidence="18" type="ORF">GU927_016865</name>
</gene>
<dbReference type="InterPro" id="IPR004358">
    <property type="entry name" value="Sig_transdc_His_kin-like_C"/>
</dbReference>
<keyword evidence="4" id="KW-1003">Cell membrane</keyword>
<dbReference type="Gene3D" id="3.30.565.10">
    <property type="entry name" value="Histidine kinase-like ATPase, C-terminal domain"/>
    <property type="match status" value="1"/>
</dbReference>
<keyword evidence="5" id="KW-0997">Cell inner membrane</keyword>
<keyword evidence="12 15" id="KW-1133">Transmembrane helix</keyword>
<feature type="domain" description="Histidine kinase" evidence="16">
    <location>
        <begin position="239"/>
        <end position="438"/>
    </location>
</feature>
<evidence type="ECO:0000256" key="6">
    <source>
        <dbReference type="ARBA" id="ARBA00022553"/>
    </source>
</evidence>
<dbReference type="EMBL" id="JAAATX020000012">
    <property type="protein sequence ID" value="MBU9699520.1"/>
    <property type="molecule type" value="Genomic_DNA"/>
</dbReference>
<keyword evidence="11" id="KW-0067">ATP-binding</keyword>
<dbReference type="SMART" id="SM00388">
    <property type="entry name" value="HisKA"/>
    <property type="match status" value="1"/>
</dbReference>
<dbReference type="InterPro" id="IPR003660">
    <property type="entry name" value="HAMP_dom"/>
</dbReference>
<evidence type="ECO:0000256" key="8">
    <source>
        <dbReference type="ARBA" id="ARBA00022692"/>
    </source>
</evidence>
<dbReference type="Proteomes" id="UP000731907">
    <property type="component" value="Unassembled WGS sequence"/>
</dbReference>
<comment type="caution">
    <text evidence="18">The sequence shown here is derived from an EMBL/GenBank/DDBJ whole genome shotgun (WGS) entry which is preliminary data.</text>
</comment>
<protein>
    <recommendedName>
        <fullName evidence="3">histidine kinase</fullName>
        <ecNumber evidence="3">2.7.13.3</ecNumber>
    </recommendedName>
</protein>
<reference evidence="18 19" key="1">
    <citation type="submission" date="2021-06" db="EMBL/GenBank/DDBJ databases">
        <title>Rhodobacteraceae bacterium strain HSP-20.</title>
        <authorList>
            <person name="Chen W.-M."/>
        </authorList>
    </citation>
    <scope>NUCLEOTIDE SEQUENCE [LARGE SCALE GENOMIC DNA]</scope>
    <source>
        <strain evidence="18 19">HSP-20</strain>
    </source>
</reference>
<evidence type="ECO:0000256" key="10">
    <source>
        <dbReference type="ARBA" id="ARBA00022777"/>
    </source>
</evidence>
<dbReference type="Pfam" id="PF00672">
    <property type="entry name" value="HAMP"/>
    <property type="match status" value="1"/>
</dbReference>
<dbReference type="Pfam" id="PF02518">
    <property type="entry name" value="HATPase_c"/>
    <property type="match status" value="1"/>
</dbReference>
<feature type="transmembrane region" description="Helical" evidence="15">
    <location>
        <begin position="160"/>
        <end position="179"/>
    </location>
</feature>
<evidence type="ECO:0000256" key="5">
    <source>
        <dbReference type="ARBA" id="ARBA00022519"/>
    </source>
</evidence>
<keyword evidence="8 15" id="KW-0812">Transmembrane</keyword>
<dbReference type="EC" id="2.7.13.3" evidence="3"/>
<evidence type="ECO:0000256" key="13">
    <source>
        <dbReference type="ARBA" id="ARBA00023012"/>
    </source>
</evidence>
<proteinExistence type="predicted"/>
<evidence type="ECO:0000313" key="19">
    <source>
        <dbReference type="Proteomes" id="UP000731907"/>
    </source>
</evidence>
<evidence type="ECO:0000256" key="9">
    <source>
        <dbReference type="ARBA" id="ARBA00022741"/>
    </source>
</evidence>
<evidence type="ECO:0000259" key="17">
    <source>
        <dbReference type="PROSITE" id="PS50885"/>
    </source>
</evidence>
<dbReference type="CDD" id="cd00082">
    <property type="entry name" value="HisKA"/>
    <property type="match status" value="1"/>
</dbReference>